<dbReference type="CDD" id="cd00075">
    <property type="entry name" value="HATPase"/>
    <property type="match status" value="1"/>
</dbReference>
<protein>
    <recommendedName>
        <fullName evidence="3">histidine kinase</fullName>
        <ecNumber evidence="3">2.7.13.3</ecNumber>
    </recommendedName>
</protein>
<keyword evidence="9" id="KW-0067">ATP-binding</keyword>
<dbReference type="InterPro" id="IPR036097">
    <property type="entry name" value="HisK_dim/P_sf"/>
</dbReference>
<evidence type="ECO:0000256" key="11">
    <source>
        <dbReference type="ARBA" id="ARBA00023012"/>
    </source>
</evidence>
<keyword evidence="8 15" id="KW-0418">Kinase</keyword>
<proteinExistence type="predicted"/>
<evidence type="ECO:0000259" key="14">
    <source>
        <dbReference type="PROSITE" id="PS50885"/>
    </source>
</evidence>
<keyword evidence="5" id="KW-0808">Transferase</keyword>
<evidence type="ECO:0000256" key="10">
    <source>
        <dbReference type="ARBA" id="ARBA00022989"/>
    </source>
</evidence>
<accession>A0A1B4V7Y2</accession>
<dbReference type="InterPro" id="IPR004358">
    <property type="entry name" value="Sig_transdc_His_kin-like_C"/>
</dbReference>
<evidence type="ECO:0000256" key="7">
    <source>
        <dbReference type="ARBA" id="ARBA00022741"/>
    </source>
</evidence>
<evidence type="ECO:0000313" key="16">
    <source>
        <dbReference type="Proteomes" id="UP000218899"/>
    </source>
</evidence>
<evidence type="ECO:0000256" key="5">
    <source>
        <dbReference type="ARBA" id="ARBA00022679"/>
    </source>
</evidence>
<dbReference type="PANTHER" id="PTHR45436:SF14">
    <property type="entry name" value="SENSOR PROTEIN QSEC"/>
    <property type="match status" value="1"/>
</dbReference>
<dbReference type="KEGG" id="sva:SVA_2192"/>
<dbReference type="Gene3D" id="1.10.287.130">
    <property type="match status" value="1"/>
</dbReference>
<dbReference type="InterPro" id="IPR005467">
    <property type="entry name" value="His_kinase_dom"/>
</dbReference>
<evidence type="ECO:0000256" key="6">
    <source>
        <dbReference type="ARBA" id="ARBA00022692"/>
    </source>
</evidence>
<keyword evidence="7" id="KW-0547">Nucleotide-binding</keyword>
<dbReference type="SUPFAM" id="SSF47384">
    <property type="entry name" value="Homodimeric domain of signal transducing histidine kinase"/>
    <property type="match status" value="1"/>
</dbReference>
<dbReference type="Gene3D" id="3.30.565.10">
    <property type="entry name" value="Histidine kinase-like ATPase, C-terminal domain"/>
    <property type="match status" value="1"/>
</dbReference>
<organism evidence="15 16">
    <name type="scientific">Sulfurifustis variabilis</name>
    <dbReference type="NCBI Taxonomy" id="1675686"/>
    <lineage>
        <taxon>Bacteria</taxon>
        <taxon>Pseudomonadati</taxon>
        <taxon>Pseudomonadota</taxon>
        <taxon>Gammaproteobacteria</taxon>
        <taxon>Acidiferrobacterales</taxon>
        <taxon>Acidiferrobacteraceae</taxon>
        <taxon>Sulfurifustis</taxon>
    </lineage>
</organism>
<dbReference type="SUPFAM" id="SSF55874">
    <property type="entry name" value="ATPase domain of HSP90 chaperone/DNA topoisomerase II/histidine kinase"/>
    <property type="match status" value="1"/>
</dbReference>
<dbReference type="PANTHER" id="PTHR45436">
    <property type="entry name" value="SENSOR HISTIDINE KINASE YKOH"/>
    <property type="match status" value="1"/>
</dbReference>
<dbReference type="RefSeq" id="WP_096461224.1">
    <property type="nucleotide sequence ID" value="NZ_AP014936.1"/>
</dbReference>
<dbReference type="SMART" id="SM00388">
    <property type="entry name" value="HisKA"/>
    <property type="match status" value="1"/>
</dbReference>
<sequence length="460" mass="49748">MISLRRRLLVILLALFATAWVVLAAFSYRNARHEIEELFDAELAQSARVLLALTQHELDEPGEMDVGAELGAIPADGVVGHRYEKKIAFQVWLGDRLLLRSPSAPETPLAQAPGFGDRTIGGNPWRVFALHGDREEVRVEVGEREDVRNELVRDIVRDLLWPFLLTLPVLALLIWTGVGRGLAPLKRTATEIGRRSPHQLDPLPLGGAPTELRPVVDSLNKLLARLDDALESERRFTANASHELRTPLAGLKAQAQVAARTASDAERTQALAQLVRGVDRATRLVEQMLTLARLDPGEAATRYELVKLAPLLGEVLAEYGATALDKGIELGLAEGAEGTVLADRAALEIMLRNLIDNAIRYTPGPGHVEVGAHGRGHEVVLWVADTGPGIPAAERARVFDRFYRVGGTDAAGCGLGLSIVRRIALLHGAQVELGETSAAGGLRVEVRFPGSGGRTAQSFN</sequence>
<dbReference type="InterPro" id="IPR003661">
    <property type="entry name" value="HisK_dim/P_dom"/>
</dbReference>
<dbReference type="EC" id="2.7.13.3" evidence="3"/>
<keyword evidence="4" id="KW-0597">Phosphoprotein</keyword>
<feature type="domain" description="Histidine kinase" evidence="13">
    <location>
        <begin position="239"/>
        <end position="452"/>
    </location>
</feature>
<dbReference type="PRINTS" id="PR00344">
    <property type="entry name" value="BCTRLSENSOR"/>
</dbReference>
<evidence type="ECO:0000259" key="13">
    <source>
        <dbReference type="PROSITE" id="PS50109"/>
    </source>
</evidence>
<dbReference type="InterPro" id="IPR050428">
    <property type="entry name" value="TCS_sensor_his_kinase"/>
</dbReference>
<evidence type="ECO:0000256" key="4">
    <source>
        <dbReference type="ARBA" id="ARBA00022553"/>
    </source>
</evidence>
<gene>
    <name evidence="15" type="ORF">SVA_2192</name>
</gene>
<dbReference type="Pfam" id="PF00512">
    <property type="entry name" value="HisKA"/>
    <property type="match status" value="1"/>
</dbReference>
<dbReference type="PROSITE" id="PS50885">
    <property type="entry name" value="HAMP"/>
    <property type="match status" value="1"/>
</dbReference>
<dbReference type="InterPro" id="IPR003594">
    <property type="entry name" value="HATPase_dom"/>
</dbReference>
<name>A0A1B4V7Y2_9GAMM</name>
<comment type="subcellular location">
    <subcellularLocation>
        <location evidence="2">Membrane</location>
        <topology evidence="2">Multi-pass membrane protein</topology>
    </subcellularLocation>
</comment>
<evidence type="ECO:0000256" key="2">
    <source>
        <dbReference type="ARBA" id="ARBA00004141"/>
    </source>
</evidence>
<keyword evidence="16" id="KW-1185">Reference proteome</keyword>
<dbReference type="Gene3D" id="1.20.5.1040">
    <property type="entry name" value="Sensor protein qsec"/>
    <property type="match status" value="1"/>
</dbReference>
<dbReference type="InterPro" id="IPR013727">
    <property type="entry name" value="2CSK_N"/>
</dbReference>
<dbReference type="Pfam" id="PF08521">
    <property type="entry name" value="2CSK_N"/>
    <property type="match status" value="1"/>
</dbReference>
<dbReference type="OrthoDB" id="9809766at2"/>
<evidence type="ECO:0000313" key="15">
    <source>
        <dbReference type="EMBL" id="BAU48742.1"/>
    </source>
</evidence>
<evidence type="ECO:0000256" key="12">
    <source>
        <dbReference type="ARBA" id="ARBA00023136"/>
    </source>
</evidence>
<dbReference type="InterPro" id="IPR003660">
    <property type="entry name" value="HAMP_dom"/>
</dbReference>
<evidence type="ECO:0000256" key="9">
    <source>
        <dbReference type="ARBA" id="ARBA00022840"/>
    </source>
</evidence>
<dbReference type="CDD" id="cd00082">
    <property type="entry name" value="HisKA"/>
    <property type="match status" value="1"/>
</dbReference>
<evidence type="ECO:0000256" key="8">
    <source>
        <dbReference type="ARBA" id="ARBA00022777"/>
    </source>
</evidence>
<dbReference type="EMBL" id="AP014936">
    <property type="protein sequence ID" value="BAU48742.1"/>
    <property type="molecule type" value="Genomic_DNA"/>
</dbReference>
<dbReference type="SMART" id="SM00387">
    <property type="entry name" value="HATPase_c"/>
    <property type="match status" value="1"/>
</dbReference>
<keyword evidence="12" id="KW-0472">Membrane</keyword>
<comment type="catalytic activity">
    <reaction evidence="1">
        <text>ATP + protein L-histidine = ADP + protein N-phospho-L-histidine.</text>
        <dbReference type="EC" id="2.7.13.3"/>
    </reaction>
</comment>
<dbReference type="Proteomes" id="UP000218899">
    <property type="component" value="Chromosome"/>
</dbReference>
<dbReference type="GO" id="GO:0000155">
    <property type="term" value="F:phosphorelay sensor kinase activity"/>
    <property type="evidence" value="ECO:0007669"/>
    <property type="project" value="InterPro"/>
</dbReference>
<reference evidence="15 16" key="1">
    <citation type="submission" date="2015-08" db="EMBL/GenBank/DDBJ databases">
        <title>Complete genome sequence of Sulfurifustis variabilis.</title>
        <authorList>
            <person name="Miura A."/>
            <person name="Kojima H."/>
            <person name="Fukui M."/>
        </authorList>
    </citation>
    <scope>NUCLEOTIDE SEQUENCE [LARGE SCALE GENOMIC DNA]</scope>
    <source>
        <strain evidence="16">skN76</strain>
    </source>
</reference>
<evidence type="ECO:0000256" key="3">
    <source>
        <dbReference type="ARBA" id="ARBA00012438"/>
    </source>
</evidence>
<keyword evidence="10" id="KW-1133">Transmembrane helix</keyword>
<dbReference type="PROSITE" id="PS50109">
    <property type="entry name" value="HIS_KIN"/>
    <property type="match status" value="1"/>
</dbReference>
<dbReference type="GO" id="GO:0005886">
    <property type="term" value="C:plasma membrane"/>
    <property type="evidence" value="ECO:0007669"/>
    <property type="project" value="TreeGrafter"/>
</dbReference>
<feature type="domain" description="HAMP" evidence="14">
    <location>
        <begin position="179"/>
        <end position="231"/>
    </location>
</feature>
<dbReference type="GO" id="GO:0005524">
    <property type="term" value="F:ATP binding"/>
    <property type="evidence" value="ECO:0007669"/>
    <property type="project" value="UniProtKB-KW"/>
</dbReference>
<evidence type="ECO:0000256" key="1">
    <source>
        <dbReference type="ARBA" id="ARBA00000085"/>
    </source>
</evidence>
<dbReference type="Pfam" id="PF02518">
    <property type="entry name" value="HATPase_c"/>
    <property type="match status" value="1"/>
</dbReference>
<dbReference type="AlphaFoldDB" id="A0A1B4V7Y2"/>
<dbReference type="InterPro" id="IPR036890">
    <property type="entry name" value="HATPase_C_sf"/>
</dbReference>
<keyword evidence="6" id="KW-0812">Transmembrane</keyword>
<keyword evidence="11" id="KW-0902">Two-component regulatory system</keyword>